<reference evidence="10 11" key="1">
    <citation type="journal article" date="2018" name="Elife">
        <title>Discovery and characterization of a prevalent human gut bacterial enzyme sufficient for the inactivation of a family of plant toxins.</title>
        <authorList>
            <person name="Koppel N."/>
            <person name="Bisanz J.E."/>
            <person name="Pandelia M.E."/>
            <person name="Turnbaugh P.J."/>
            <person name="Balskus E.P."/>
        </authorList>
    </citation>
    <scope>NUCLEOTIDE SEQUENCE [LARGE SCALE GENOMIC DNA]</scope>
    <source>
        <strain evidence="10 11">OB21 GAM31</strain>
    </source>
</reference>
<dbReference type="RefSeq" id="WP_114616345.1">
    <property type="nucleotide sequence ID" value="NZ_DBGDFO010000004.1"/>
</dbReference>
<keyword evidence="3" id="KW-0349">Heme</keyword>
<keyword evidence="5" id="KW-0249">Electron transport</keyword>
<gene>
    <name evidence="10" type="ORF">C1881_09750</name>
</gene>
<dbReference type="Pfam" id="PF14537">
    <property type="entry name" value="Cytochrom_c3_2"/>
    <property type="match status" value="1"/>
</dbReference>
<accession>A0A369LAX1</accession>
<evidence type="ECO:0000313" key="11">
    <source>
        <dbReference type="Proteomes" id="UP000253975"/>
    </source>
</evidence>
<dbReference type="GO" id="GO:0030313">
    <property type="term" value="C:cell envelope"/>
    <property type="evidence" value="ECO:0007669"/>
    <property type="project" value="UniProtKB-SubCell"/>
</dbReference>
<evidence type="ECO:0000259" key="9">
    <source>
        <dbReference type="Pfam" id="PF14537"/>
    </source>
</evidence>
<dbReference type="Gene3D" id="1.10.1130.10">
    <property type="entry name" value="Flavocytochrome C3, Chain A"/>
    <property type="match status" value="1"/>
</dbReference>
<evidence type="ECO:0000256" key="6">
    <source>
        <dbReference type="ARBA" id="ARBA00023004"/>
    </source>
</evidence>
<keyword evidence="2" id="KW-0813">Transport</keyword>
<dbReference type="GO" id="GO:0046872">
    <property type="term" value="F:metal ion binding"/>
    <property type="evidence" value="ECO:0007669"/>
    <property type="project" value="UniProtKB-KW"/>
</dbReference>
<keyword evidence="6" id="KW-0408">Iron</keyword>
<dbReference type="InterPro" id="IPR036280">
    <property type="entry name" value="Multihaem_cyt_sf"/>
</dbReference>
<comment type="subcellular location">
    <subcellularLocation>
        <location evidence="1">Cell envelope</location>
    </subcellularLocation>
</comment>
<dbReference type="EMBL" id="PPTO01000022">
    <property type="protein sequence ID" value="RDB55138.1"/>
    <property type="molecule type" value="Genomic_DNA"/>
</dbReference>
<keyword evidence="8" id="KW-0812">Transmembrane</keyword>
<feature type="transmembrane region" description="Helical" evidence="8">
    <location>
        <begin position="29"/>
        <end position="49"/>
    </location>
</feature>
<sequence length="202" mass="22124">MTEENEGQRTAAPADADHASKRKNKKKPAIVAGTVAVVLVLAGAGFWVWHEQPSFCNAICHSPMDNYVESYSSGDAGMLVTQHAEAGKNCLDCHNPVITEQLTEVCTWVADDYPMTDDGMLNTGKEIATEEFCTNDGCHNMSDVVNATWGFEGNDAKYNPHSSHQDNQLECGDCHKSHETSTLYCAKCHDLNLPEGWEATNE</sequence>
<proteinExistence type="predicted"/>
<evidence type="ECO:0000256" key="8">
    <source>
        <dbReference type="SAM" id="Phobius"/>
    </source>
</evidence>
<feature type="region of interest" description="Disordered" evidence="7">
    <location>
        <begin position="1"/>
        <end position="25"/>
    </location>
</feature>
<evidence type="ECO:0000256" key="5">
    <source>
        <dbReference type="ARBA" id="ARBA00022982"/>
    </source>
</evidence>
<organism evidence="10 11">
    <name type="scientific">Slackia isoflavoniconvertens</name>
    <dbReference type="NCBI Taxonomy" id="572010"/>
    <lineage>
        <taxon>Bacteria</taxon>
        <taxon>Bacillati</taxon>
        <taxon>Actinomycetota</taxon>
        <taxon>Coriobacteriia</taxon>
        <taxon>Eggerthellales</taxon>
        <taxon>Eggerthellaceae</taxon>
        <taxon>Slackia</taxon>
    </lineage>
</organism>
<keyword evidence="4" id="KW-0479">Metal-binding</keyword>
<feature type="domain" description="Tetrahaem cytochrome" evidence="9">
    <location>
        <begin position="83"/>
        <end position="190"/>
    </location>
</feature>
<dbReference type="SUPFAM" id="SSF48695">
    <property type="entry name" value="Multiheme cytochromes"/>
    <property type="match status" value="1"/>
</dbReference>
<name>A0A369LAX1_9ACTN</name>
<dbReference type="Gene3D" id="1.10.3820.10">
    <property type="entry name" value="Di-heme elbow motif domain"/>
    <property type="match status" value="1"/>
</dbReference>
<evidence type="ECO:0000256" key="2">
    <source>
        <dbReference type="ARBA" id="ARBA00022448"/>
    </source>
</evidence>
<keyword evidence="8" id="KW-1133">Transmembrane helix</keyword>
<evidence type="ECO:0000256" key="7">
    <source>
        <dbReference type="SAM" id="MobiDB-lite"/>
    </source>
</evidence>
<comment type="caution">
    <text evidence="10">The sequence shown here is derived from an EMBL/GenBank/DDBJ whole genome shotgun (WGS) entry which is preliminary data.</text>
</comment>
<dbReference type="Proteomes" id="UP000253975">
    <property type="component" value="Unassembled WGS sequence"/>
</dbReference>
<dbReference type="AlphaFoldDB" id="A0A369LAX1"/>
<dbReference type="InterPro" id="IPR038266">
    <property type="entry name" value="NapC/NirT_cytc_sf"/>
</dbReference>
<dbReference type="InterPro" id="IPR012286">
    <property type="entry name" value="Tetrahaem_cytochrome"/>
</dbReference>
<evidence type="ECO:0000313" key="10">
    <source>
        <dbReference type="EMBL" id="RDB55138.1"/>
    </source>
</evidence>
<protein>
    <recommendedName>
        <fullName evidence="9">Tetrahaem cytochrome domain-containing protein</fullName>
    </recommendedName>
</protein>
<evidence type="ECO:0000256" key="4">
    <source>
        <dbReference type="ARBA" id="ARBA00022723"/>
    </source>
</evidence>
<evidence type="ECO:0000256" key="1">
    <source>
        <dbReference type="ARBA" id="ARBA00004196"/>
    </source>
</evidence>
<evidence type="ECO:0000256" key="3">
    <source>
        <dbReference type="ARBA" id="ARBA00022617"/>
    </source>
</evidence>
<keyword evidence="8" id="KW-0472">Membrane</keyword>